<feature type="transmembrane region" description="Helical" evidence="4">
    <location>
        <begin position="921"/>
        <end position="942"/>
    </location>
</feature>
<evidence type="ECO:0000256" key="4">
    <source>
        <dbReference type="SAM" id="Phobius"/>
    </source>
</evidence>
<evidence type="ECO:0000313" key="6">
    <source>
        <dbReference type="EMBL" id="CAE7429286.1"/>
    </source>
</evidence>
<reference evidence="6" key="1">
    <citation type="submission" date="2021-02" db="EMBL/GenBank/DDBJ databases">
        <authorList>
            <person name="Dougan E. K."/>
            <person name="Rhodes N."/>
            <person name="Thang M."/>
            <person name="Chan C."/>
        </authorList>
    </citation>
    <scope>NUCLEOTIDE SEQUENCE</scope>
</reference>
<dbReference type="EMBL" id="CAJNJA010018698">
    <property type="protein sequence ID" value="CAE7429286.1"/>
    <property type="molecule type" value="Genomic_DNA"/>
</dbReference>
<evidence type="ECO:0000259" key="5">
    <source>
        <dbReference type="Pfam" id="PF02230"/>
    </source>
</evidence>
<dbReference type="AlphaFoldDB" id="A0A812RCS0"/>
<evidence type="ECO:0000313" key="7">
    <source>
        <dbReference type="Proteomes" id="UP000601435"/>
    </source>
</evidence>
<feature type="region of interest" description="Disordered" evidence="3">
    <location>
        <begin position="345"/>
        <end position="423"/>
    </location>
</feature>
<dbReference type="OrthoDB" id="2418081at2759"/>
<dbReference type="GO" id="GO:0052689">
    <property type="term" value="F:carboxylic ester hydrolase activity"/>
    <property type="evidence" value="ECO:0007669"/>
    <property type="project" value="TreeGrafter"/>
</dbReference>
<organism evidence="6 7">
    <name type="scientific">Symbiodinium necroappetens</name>
    <dbReference type="NCBI Taxonomy" id="1628268"/>
    <lineage>
        <taxon>Eukaryota</taxon>
        <taxon>Sar</taxon>
        <taxon>Alveolata</taxon>
        <taxon>Dinophyceae</taxon>
        <taxon>Suessiales</taxon>
        <taxon>Symbiodiniaceae</taxon>
        <taxon>Symbiodinium</taxon>
    </lineage>
</organism>
<dbReference type="SUPFAM" id="SSF53474">
    <property type="entry name" value="alpha/beta-Hydrolases"/>
    <property type="match status" value="1"/>
</dbReference>
<dbReference type="PANTHER" id="PTHR10655:SF17">
    <property type="entry name" value="LYSOPHOSPHOLIPASE-LIKE PROTEIN 1"/>
    <property type="match status" value="1"/>
</dbReference>
<feature type="transmembrane region" description="Helical" evidence="4">
    <location>
        <begin position="858"/>
        <end position="883"/>
    </location>
</feature>
<gene>
    <name evidence="6" type="ORF">SNEC2469_LOCUS11783</name>
</gene>
<dbReference type="InterPro" id="IPR050565">
    <property type="entry name" value="LYPA1-2/EST-like"/>
</dbReference>
<feature type="compositionally biased region" description="Polar residues" evidence="3">
    <location>
        <begin position="355"/>
        <end position="370"/>
    </location>
</feature>
<comment type="caution">
    <text evidence="6">The sequence shown here is derived from an EMBL/GenBank/DDBJ whole genome shotgun (WGS) entry which is preliminary data.</text>
</comment>
<evidence type="ECO:0000256" key="2">
    <source>
        <dbReference type="ARBA" id="ARBA00022801"/>
    </source>
</evidence>
<protein>
    <recommendedName>
        <fullName evidence="5">Phospholipase/carboxylesterase/thioesterase domain-containing protein</fullName>
    </recommendedName>
</protein>
<comment type="similarity">
    <text evidence="1">Belongs to the AB hydrolase superfamily. AB hydrolase 2 family.</text>
</comment>
<feature type="compositionally biased region" description="Low complexity" evidence="3">
    <location>
        <begin position="200"/>
        <end position="211"/>
    </location>
</feature>
<name>A0A812RCS0_9DINO</name>
<dbReference type="GO" id="GO:0008474">
    <property type="term" value="F:palmitoyl-(protein) hydrolase activity"/>
    <property type="evidence" value="ECO:0007669"/>
    <property type="project" value="TreeGrafter"/>
</dbReference>
<dbReference type="Gene3D" id="3.40.50.1820">
    <property type="entry name" value="alpha/beta hydrolase"/>
    <property type="match status" value="1"/>
</dbReference>
<dbReference type="Proteomes" id="UP000601435">
    <property type="component" value="Unassembled WGS sequence"/>
</dbReference>
<accession>A0A812RCS0</accession>
<feature type="compositionally biased region" description="Basic and acidic residues" evidence="3">
    <location>
        <begin position="398"/>
        <end position="409"/>
    </location>
</feature>
<keyword evidence="2" id="KW-0378">Hydrolase</keyword>
<dbReference type="InterPro" id="IPR029058">
    <property type="entry name" value="AB_hydrolase_fold"/>
</dbReference>
<proteinExistence type="inferred from homology"/>
<keyword evidence="4" id="KW-0472">Membrane</keyword>
<feature type="transmembrane region" description="Helical" evidence="4">
    <location>
        <begin position="1132"/>
        <end position="1150"/>
    </location>
</feature>
<dbReference type="Pfam" id="PF02230">
    <property type="entry name" value="Abhydrolase_2"/>
    <property type="match status" value="1"/>
</dbReference>
<feature type="domain" description="Phospholipase/carboxylesterase/thioesterase" evidence="5">
    <location>
        <begin position="512"/>
        <end position="638"/>
    </location>
</feature>
<feature type="transmembrane region" description="Helical" evidence="4">
    <location>
        <begin position="1059"/>
        <end position="1076"/>
    </location>
</feature>
<keyword evidence="4" id="KW-1133">Transmembrane helix</keyword>
<feature type="transmembrane region" description="Helical" evidence="4">
    <location>
        <begin position="816"/>
        <end position="837"/>
    </location>
</feature>
<feature type="compositionally biased region" description="Polar residues" evidence="3">
    <location>
        <begin position="183"/>
        <end position="192"/>
    </location>
</feature>
<dbReference type="PANTHER" id="PTHR10655">
    <property type="entry name" value="LYSOPHOSPHOLIPASE-RELATED"/>
    <property type="match status" value="1"/>
</dbReference>
<feature type="transmembrane region" description="Helical" evidence="4">
    <location>
        <begin position="1018"/>
        <end position="1038"/>
    </location>
</feature>
<evidence type="ECO:0000256" key="1">
    <source>
        <dbReference type="ARBA" id="ARBA00006499"/>
    </source>
</evidence>
<sequence length="1175" mass="126925">MASLFWNIADVLQEASLNCSLDSLHKDALAQLIAGMEAEQLPSDPSQCSNPFPWQIAAVYFDIASQLELVEPHVPGEPEGARAAAGVLHAVYQEFQTTDIASRPPSHSSDLQEPCIAGRATLCAHLRSILVQATWDGRLQEELGRVDTDFPVDKSSKPGISKPVLPVGSCTGTVSQLYEHDQPNGSAMSSDSMRNEQHLPSSPSSPVAVRRSASRYEARSSATLIEKQVSHHLPDLSDLCDVAECASFSVEQLEHARVFELCDAQDGWTPAYSQASPPAAQPALQKLRPWEANSSHRADALIRHLDEVGRGQGTAGVERCLYADGVLPLSKESSPNEGTVRMLTEKMTQEGPCAGQTSSSRDKAMTSSLLSLARPAERQDAQQRKQAPRTPKGIQQNARERQAGLDKALKSSSLPPEPSVKLPQVVQCRGSQKPSSLAAGIYAQSFKKVSSNAADKRRLHRRFSGQAWQIPVGAKAMAEPRTLPARLALAEAIGSKRDPLTLPKECYTSFVMPKGKPSCGLVWMHGLGDDESGWADALEDSFDLRGLKSGGSCRFILPRAPRQRVTCNGGETMTSWFDFLKLPLSASDADKSDNLGCSLEEAVASCGRVHAAIDTLVGEGIPAERIVVGGFSQGGAMAPWTLPFPKPPQLLSLKCSCIHLCAMLFQARHCSQRSLIHNAWAVSSRLVILIVFSGLCFFGEHVAKLVDTPQCRELKVFWGHGNRDKVLHPSLQDMGVEALRRAGVSVVATKYEVDHGNTQQEMDDAAAFFASVVGAEQLSLLCQKRMQPLVYLAVRGWLGWIQFVERSKRAFLNSSLVLVAAGAVHCWAVVYSLFVAVHTRAMRHSGYHQGNAEQLPQSVALTETLAVSSLWVWLIAGFTTAAVRMLDEDADGLPLGMEDLKWGPILRFIRSPFLHSALGHAHSVSCVGLFVSIIFLCATMAAMKGGITVCESCLAIVAIGFAVPHMVLAGRRLSESVDRALSEVLPADSFEAAAAEAAAAGPQLCVILSLADAPGHAYWWQNIVYTMASMAFVAAVVACGRSPSKSANVPLPPEKAETLVCLLLDAMTALCIVLSYPHLNTWLLRIAVVAVIACAVAAQHSPVREIYLDWLEPIFVIRSDSHKRLPHGQRQLLRQIAWVASILCATVALWDIALHPLAAAQGKGAEMAGQAIKTE</sequence>
<evidence type="ECO:0000256" key="3">
    <source>
        <dbReference type="SAM" id="MobiDB-lite"/>
    </source>
</evidence>
<keyword evidence="4" id="KW-0812">Transmembrane</keyword>
<keyword evidence="7" id="KW-1185">Reference proteome</keyword>
<feature type="transmembrane region" description="Helical" evidence="4">
    <location>
        <begin position="949"/>
        <end position="968"/>
    </location>
</feature>
<feature type="region of interest" description="Disordered" evidence="3">
    <location>
        <begin position="178"/>
        <end position="213"/>
    </location>
</feature>
<dbReference type="InterPro" id="IPR003140">
    <property type="entry name" value="PLipase/COase/thioEstase"/>
</dbReference>
<feature type="transmembrane region" description="Helical" evidence="4">
    <location>
        <begin position="1082"/>
        <end position="1098"/>
    </location>
</feature>
<dbReference type="GO" id="GO:0005737">
    <property type="term" value="C:cytoplasm"/>
    <property type="evidence" value="ECO:0007669"/>
    <property type="project" value="TreeGrafter"/>
</dbReference>